<dbReference type="EMBL" id="CP012402">
    <property type="protein sequence ID" value="ALG72604.1"/>
    <property type="molecule type" value="Genomic_DNA"/>
</dbReference>
<dbReference type="InterPro" id="IPR006680">
    <property type="entry name" value="Amidohydro-rel"/>
</dbReference>
<organism evidence="3 4">
    <name type="scientific">Azospirillum thiophilum</name>
    <dbReference type="NCBI Taxonomy" id="528244"/>
    <lineage>
        <taxon>Bacteria</taxon>
        <taxon>Pseudomonadati</taxon>
        <taxon>Pseudomonadota</taxon>
        <taxon>Alphaproteobacteria</taxon>
        <taxon>Rhodospirillales</taxon>
        <taxon>Azospirillaceae</taxon>
        <taxon>Azospirillum</taxon>
    </lineage>
</organism>
<dbReference type="PANTHER" id="PTHR43569:SF1">
    <property type="entry name" value="BLL3371 PROTEIN"/>
    <property type="match status" value="1"/>
</dbReference>
<dbReference type="AlphaFoldDB" id="A0AAC8VZY0"/>
<evidence type="ECO:0000313" key="4">
    <source>
        <dbReference type="Proteomes" id="UP000069935"/>
    </source>
</evidence>
<reference evidence="4" key="1">
    <citation type="submission" date="2015-08" db="EMBL/GenBank/DDBJ databases">
        <title>Complete Genome Sequence of Azospirillum thiophilum BV-S.</title>
        <authorList>
            <person name="Fomenkov A."/>
            <person name="Vincze T."/>
            <person name="Grabovich M."/>
            <person name="Dubinina G."/>
            <person name="Orlova M."/>
            <person name="Belousova E."/>
            <person name="Roberts R.J."/>
        </authorList>
    </citation>
    <scope>NUCLEOTIDE SEQUENCE [LARGE SCALE GENOMIC DNA]</scope>
    <source>
        <strain evidence="4">BV-S</strain>
    </source>
</reference>
<name>A0AAC8VZY0_9PROT</name>
<dbReference type="PANTHER" id="PTHR43569">
    <property type="entry name" value="AMIDOHYDROLASE"/>
    <property type="match status" value="1"/>
</dbReference>
<sequence>MTETKSGTQGAILPSADPNWLALREEAILEPDLPIIDPHHHLWDAPRSPRYLAGELQRDAQAGHNIVGTVFADCTEGYRTDGPENMRPVGETEFVTAIADQCEAGVYRPAGLCAGIISYADLREGEGVRAVLEAHIAAGKGRFKGIRQSTSWDPNPEIRTTMRTPPEGLLRDEQLRRGFACLAPLGLTFDSWVYHHQLSDVADLAAAFPDTAIVLDHVGGPVGIGPYAGRRDEVFAQWKAGILEVARHPNVSVKLGGLAMRLGGFGFHERPVPPSSEDLAAAWRPYIETCIEAFGPDRAMFESNFPVDQLSCSYAVLWNGFKRLAAGASADEKAALFSRTAARVYGIGHVLR</sequence>
<protein>
    <submittedName>
        <fullName evidence="3">Amidohydrolase</fullName>
    </submittedName>
</protein>
<dbReference type="KEGG" id="ati:AL072_16270"/>
<dbReference type="SUPFAM" id="SSF51556">
    <property type="entry name" value="Metallo-dependent hydrolases"/>
    <property type="match status" value="1"/>
</dbReference>
<reference evidence="3 4" key="2">
    <citation type="journal article" date="2016" name="Genome Announc.">
        <title>Complete Genome Sequence of a Strain of Azospirillum thiophilum Isolated from a Sulfide Spring.</title>
        <authorList>
            <person name="Fomenkov A."/>
            <person name="Vincze T."/>
            <person name="Grabovich M."/>
            <person name="Anton B.P."/>
            <person name="Dubinina G."/>
            <person name="Orlova M."/>
            <person name="Belousova E."/>
            <person name="Roberts R.J."/>
        </authorList>
    </citation>
    <scope>NUCLEOTIDE SEQUENCE [LARGE SCALE GENOMIC DNA]</scope>
    <source>
        <strain evidence="3 4">BV-S</strain>
    </source>
</reference>
<dbReference type="RefSeq" id="WP_045583170.1">
    <property type="nucleotide sequence ID" value="NZ_CP012402.1"/>
</dbReference>
<dbReference type="Proteomes" id="UP000069935">
    <property type="component" value="Chromosome 2"/>
</dbReference>
<dbReference type="Gene3D" id="3.20.20.140">
    <property type="entry name" value="Metal-dependent hydrolases"/>
    <property type="match status" value="1"/>
</dbReference>
<dbReference type="InterPro" id="IPR032466">
    <property type="entry name" value="Metal_Hydrolase"/>
</dbReference>
<evidence type="ECO:0000313" key="3">
    <source>
        <dbReference type="EMBL" id="ALG72604.1"/>
    </source>
</evidence>
<feature type="domain" description="Amidohydrolase-related" evidence="2">
    <location>
        <begin position="36"/>
        <end position="347"/>
    </location>
</feature>
<dbReference type="GO" id="GO:0016787">
    <property type="term" value="F:hydrolase activity"/>
    <property type="evidence" value="ECO:0007669"/>
    <property type="project" value="InterPro"/>
</dbReference>
<evidence type="ECO:0000256" key="1">
    <source>
        <dbReference type="ARBA" id="ARBA00038310"/>
    </source>
</evidence>
<accession>A0AAC8VZY0</accession>
<comment type="similarity">
    <text evidence="1">Belongs to the metallo-dependent hydrolases superfamily.</text>
</comment>
<gene>
    <name evidence="3" type="ORF">AL072_16270</name>
</gene>
<dbReference type="InterPro" id="IPR052350">
    <property type="entry name" value="Metallo-dep_Lactonases"/>
</dbReference>
<proteinExistence type="inferred from homology"/>
<dbReference type="Pfam" id="PF04909">
    <property type="entry name" value="Amidohydro_2"/>
    <property type="match status" value="1"/>
</dbReference>
<keyword evidence="4" id="KW-1185">Reference proteome</keyword>
<evidence type="ECO:0000259" key="2">
    <source>
        <dbReference type="Pfam" id="PF04909"/>
    </source>
</evidence>